<dbReference type="Proteomes" id="UP001163603">
    <property type="component" value="Chromosome 1"/>
</dbReference>
<sequence>MVETKDPEEPTLPSKRKPDLNCEENENHPNKTQKLQTHAQVNDNEDEDEEDDDDDDDVEDNGEAVLDRKGKGILIEEEDDENDDDSSDGGTQSDSDSDLSDDPLAELDLDNILPSRTRRKVIQPGKYIANDLGNDDDDSDSEDEDA</sequence>
<comment type="caution">
    <text evidence="1">The sequence shown here is derived from an EMBL/GenBank/DDBJ whole genome shotgun (WGS) entry which is preliminary data.</text>
</comment>
<gene>
    <name evidence="1" type="ORF">Pint_02530</name>
</gene>
<reference evidence="2" key="1">
    <citation type="journal article" date="2023" name="G3 (Bethesda)">
        <title>Genome assembly and association tests identify interacting loci associated with vigor, precocity, and sex in interspecific pistachio rootstocks.</title>
        <authorList>
            <person name="Palmer W."/>
            <person name="Jacygrad E."/>
            <person name="Sagayaradj S."/>
            <person name="Cavanaugh K."/>
            <person name="Han R."/>
            <person name="Bertier L."/>
            <person name="Beede B."/>
            <person name="Kafkas S."/>
            <person name="Golino D."/>
            <person name="Preece J."/>
            <person name="Michelmore R."/>
        </authorList>
    </citation>
    <scope>NUCLEOTIDE SEQUENCE [LARGE SCALE GENOMIC DNA]</scope>
</reference>
<proteinExistence type="predicted"/>
<accession>A0ACC0ZHC9</accession>
<dbReference type="EMBL" id="CM047736">
    <property type="protein sequence ID" value="KAJ0052530.1"/>
    <property type="molecule type" value="Genomic_DNA"/>
</dbReference>
<keyword evidence="2" id="KW-1185">Reference proteome</keyword>
<evidence type="ECO:0000313" key="1">
    <source>
        <dbReference type="EMBL" id="KAJ0052530.1"/>
    </source>
</evidence>
<evidence type="ECO:0000313" key="2">
    <source>
        <dbReference type="Proteomes" id="UP001163603"/>
    </source>
</evidence>
<protein>
    <submittedName>
        <fullName evidence="1">Uncharacterized protein</fullName>
    </submittedName>
</protein>
<name>A0ACC0ZHC9_9ROSI</name>
<organism evidence="1 2">
    <name type="scientific">Pistacia integerrima</name>
    <dbReference type="NCBI Taxonomy" id="434235"/>
    <lineage>
        <taxon>Eukaryota</taxon>
        <taxon>Viridiplantae</taxon>
        <taxon>Streptophyta</taxon>
        <taxon>Embryophyta</taxon>
        <taxon>Tracheophyta</taxon>
        <taxon>Spermatophyta</taxon>
        <taxon>Magnoliopsida</taxon>
        <taxon>eudicotyledons</taxon>
        <taxon>Gunneridae</taxon>
        <taxon>Pentapetalae</taxon>
        <taxon>rosids</taxon>
        <taxon>malvids</taxon>
        <taxon>Sapindales</taxon>
        <taxon>Anacardiaceae</taxon>
        <taxon>Pistacia</taxon>
    </lineage>
</organism>